<evidence type="ECO:0000313" key="2">
    <source>
        <dbReference type="EMBL" id="HGG93376.1"/>
    </source>
</evidence>
<feature type="transmembrane region" description="Helical" evidence="1">
    <location>
        <begin position="68"/>
        <end position="95"/>
    </location>
</feature>
<keyword evidence="1" id="KW-0812">Transmembrane</keyword>
<evidence type="ECO:0000256" key="1">
    <source>
        <dbReference type="SAM" id="Phobius"/>
    </source>
</evidence>
<name>A0A7C4ENT5_9BACT</name>
<feature type="transmembrane region" description="Helical" evidence="1">
    <location>
        <begin position="44"/>
        <end position="61"/>
    </location>
</feature>
<accession>A0A7C4ENT5</accession>
<keyword evidence="1" id="KW-1133">Transmembrane helix</keyword>
<protein>
    <submittedName>
        <fullName evidence="2">Uncharacterized protein</fullName>
    </submittedName>
</protein>
<comment type="caution">
    <text evidence="2">The sequence shown here is derived from an EMBL/GenBank/DDBJ whole genome shotgun (WGS) entry which is preliminary data.</text>
</comment>
<organism evidence="2">
    <name type="scientific">Fundidesulfovibrio putealis</name>
    <dbReference type="NCBI Taxonomy" id="270496"/>
    <lineage>
        <taxon>Bacteria</taxon>
        <taxon>Pseudomonadati</taxon>
        <taxon>Thermodesulfobacteriota</taxon>
        <taxon>Desulfovibrionia</taxon>
        <taxon>Desulfovibrionales</taxon>
        <taxon>Desulfovibrionaceae</taxon>
        <taxon>Fundidesulfovibrio</taxon>
    </lineage>
</organism>
<dbReference type="EMBL" id="DSRP01000736">
    <property type="protein sequence ID" value="HGG93376.1"/>
    <property type="molecule type" value="Genomic_DNA"/>
</dbReference>
<dbReference type="AlphaFoldDB" id="A0A7C4ENT5"/>
<sequence length="153" mass="17469">MHAESRWKRLGWCALSTVLAAGVWLALADRYFFFGCRHTADRLEWALTFFPLACAALYAFSDQVRKRNVFLVCLGAALSGYMVSVLSYLVITAVFVATRKFALDTGTELLRWVQVAAWISLPRGAYLFAMFLALVHRYMPAWIGWFRGRMRKG</sequence>
<gene>
    <name evidence="2" type="ORF">ENR59_10570</name>
</gene>
<feature type="transmembrane region" description="Helical" evidence="1">
    <location>
        <begin position="115"/>
        <end position="135"/>
    </location>
</feature>
<reference evidence="2" key="1">
    <citation type="journal article" date="2020" name="mSystems">
        <title>Genome- and Community-Level Interaction Insights into Carbon Utilization and Element Cycling Functions of Hydrothermarchaeota in Hydrothermal Sediment.</title>
        <authorList>
            <person name="Zhou Z."/>
            <person name="Liu Y."/>
            <person name="Xu W."/>
            <person name="Pan J."/>
            <person name="Luo Z.H."/>
            <person name="Li M."/>
        </authorList>
    </citation>
    <scope>NUCLEOTIDE SEQUENCE [LARGE SCALE GENOMIC DNA]</scope>
    <source>
        <strain evidence="2">SpSt-413</strain>
    </source>
</reference>
<keyword evidence="1" id="KW-0472">Membrane</keyword>
<proteinExistence type="predicted"/>